<evidence type="ECO:0000313" key="2">
    <source>
        <dbReference type="Proteomes" id="UP001276854"/>
    </source>
</evidence>
<accession>A0ABU4GGZ3</accession>
<dbReference type="RefSeq" id="WP_318063154.1">
    <property type="nucleotide sequence ID" value="NZ_JAWONS010000099.1"/>
</dbReference>
<keyword evidence="2" id="KW-1185">Reference proteome</keyword>
<comment type="caution">
    <text evidence="1">The sequence shown here is derived from an EMBL/GenBank/DDBJ whole genome shotgun (WGS) entry which is preliminary data.</text>
</comment>
<organism evidence="1 2">
    <name type="scientific">Clostridium boliviensis</name>
    <dbReference type="NCBI Taxonomy" id="318465"/>
    <lineage>
        <taxon>Bacteria</taxon>
        <taxon>Bacillati</taxon>
        <taxon>Bacillota</taxon>
        <taxon>Clostridia</taxon>
        <taxon>Eubacteriales</taxon>
        <taxon>Clostridiaceae</taxon>
        <taxon>Clostridium</taxon>
    </lineage>
</organism>
<evidence type="ECO:0000313" key="1">
    <source>
        <dbReference type="EMBL" id="MDW2796894.1"/>
    </source>
</evidence>
<name>A0ABU4GGZ3_9CLOT</name>
<sequence>MSMRVLCVKEDTSLEVFEVIHVWYSNNIIGVGKGSTIKPIEGLLMRTVSGANNGINLYIKNLSMKTCNEICECLYQNGFVDIREYGPYEVRKY</sequence>
<dbReference type="Proteomes" id="UP001276854">
    <property type="component" value="Unassembled WGS sequence"/>
</dbReference>
<gene>
    <name evidence="1" type="ORF">RZO55_04790</name>
</gene>
<proteinExistence type="predicted"/>
<reference evidence="1 2" key="1">
    <citation type="submission" date="2023-10" db="EMBL/GenBank/DDBJ databases">
        <title>A novel Glycoside Hydrolase 43-Like Enzyme from Clostrdium boliviensis is an Endo-xylanase, and a Candidate for Xylooligosaccharides Production from Different Xylan Substrates.</title>
        <authorList>
            <person name="Alvarez M.T."/>
            <person name="Rocabado-Villegas L.R."/>
            <person name="Salas-Veizaga D.M."/>
            <person name="Linares-Pasten J.A."/>
            <person name="Gudmundsdottir E.E."/>
            <person name="Hreggvidsson G.O."/>
            <person name="Adlercreutz P."/>
            <person name="Nordberg Karlsson E."/>
        </authorList>
    </citation>
    <scope>NUCLEOTIDE SEQUENCE [LARGE SCALE GENOMIC DNA]</scope>
    <source>
        <strain evidence="1 2">E-1</strain>
    </source>
</reference>
<protein>
    <submittedName>
        <fullName evidence="1">Uncharacterized protein</fullName>
    </submittedName>
</protein>
<dbReference type="EMBL" id="JAWONS010000099">
    <property type="protein sequence ID" value="MDW2796894.1"/>
    <property type="molecule type" value="Genomic_DNA"/>
</dbReference>